<evidence type="ECO:0000313" key="1">
    <source>
        <dbReference type="EMBL" id="CAB4932053.1"/>
    </source>
</evidence>
<name>A0A6J7IL96_9ZZZZ</name>
<protein>
    <submittedName>
        <fullName evidence="1">Unannotated protein</fullName>
    </submittedName>
</protein>
<dbReference type="EMBL" id="CAFBMK010000171">
    <property type="protein sequence ID" value="CAB4932053.1"/>
    <property type="molecule type" value="Genomic_DNA"/>
</dbReference>
<gene>
    <name evidence="1" type="ORF">UFOPK3564_02427</name>
</gene>
<reference evidence="1" key="1">
    <citation type="submission" date="2020-05" db="EMBL/GenBank/DDBJ databases">
        <authorList>
            <person name="Chiriac C."/>
            <person name="Salcher M."/>
            <person name="Ghai R."/>
            <person name="Kavagutti S V."/>
        </authorList>
    </citation>
    <scope>NUCLEOTIDE SEQUENCE</scope>
</reference>
<organism evidence="1">
    <name type="scientific">freshwater metagenome</name>
    <dbReference type="NCBI Taxonomy" id="449393"/>
    <lineage>
        <taxon>unclassified sequences</taxon>
        <taxon>metagenomes</taxon>
        <taxon>ecological metagenomes</taxon>
    </lineage>
</organism>
<proteinExistence type="predicted"/>
<sequence length="58" mass="6187">MIGLTSRMTSPSSVVNRRSTPWVAGWCGPMLIVRSSVSSCVATAPSWEEKSMVASSAR</sequence>
<accession>A0A6J7IL96</accession>
<dbReference type="AlphaFoldDB" id="A0A6J7IL96"/>